<sequence length="49" mass="5268">MGLVAASLNLQSTIEGLLSLKGCYKGRTTSDGHNKAKDHSSLHPPFSWL</sequence>
<feature type="compositionally biased region" description="Basic and acidic residues" evidence="1">
    <location>
        <begin position="29"/>
        <end position="41"/>
    </location>
</feature>
<gene>
    <name evidence="2" type="ORF">PtA15_14A332</name>
</gene>
<evidence type="ECO:0000313" key="2">
    <source>
        <dbReference type="EMBL" id="WAQ91448.1"/>
    </source>
</evidence>
<reference evidence="2" key="1">
    <citation type="submission" date="2022-10" db="EMBL/GenBank/DDBJ databases">
        <title>Puccinia triticina Genome sequencing and assembly.</title>
        <authorList>
            <person name="Li C."/>
        </authorList>
    </citation>
    <scope>NUCLEOTIDE SEQUENCE</scope>
    <source>
        <strain evidence="2">Pt15</strain>
    </source>
</reference>
<accession>A0ABY7D1I6</accession>
<feature type="region of interest" description="Disordered" evidence="1">
    <location>
        <begin position="29"/>
        <end position="49"/>
    </location>
</feature>
<protein>
    <submittedName>
        <fullName evidence="2">Uncharacterized protein</fullName>
    </submittedName>
</protein>
<dbReference type="GeneID" id="77803932"/>
<name>A0ABY7D1I6_9BASI</name>
<dbReference type="RefSeq" id="XP_053027003.1">
    <property type="nucleotide sequence ID" value="XM_053163037.1"/>
</dbReference>
<evidence type="ECO:0000313" key="3">
    <source>
        <dbReference type="Proteomes" id="UP001164743"/>
    </source>
</evidence>
<dbReference type="EMBL" id="CP110434">
    <property type="protein sequence ID" value="WAQ91448.1"/>
    <property type="molecule type" value="Genomic_DNA"/>
</dbReference>
<keyword evidence="3" id="KW-1185">Reference proteome</keyword>
<dbReference type="Proteomes" id="UP001164743">
    <property type="component" value="Chromosome 14A"/>
</dbReference>
<organism evidence="2 3">
    <name type="scientific">Puccinia triticina</name>
    <dbReference type="NCBI Taxonomy" id="208348"/>
    <lineage>
        <taxon>Eukaryota</taxon>
        <taxon>Fungi</taxon>
        <taxon>Dikarya</taxon>
        <taxon>Basidiomycota</taxon>
        <taxon>Pucciniomycotina</taxon>
        <taxon>Pucciniomycetes</taxon>
        <taxon>Pucciniales</taxon>
        <taxon>Pucciniaceae</taxon>
        <taxon>Puccinia</taxon>
    </lineage>
</organism>
<proteinExistence type="predicted"/>
<evidence type="ECO:0000256" key="1">
    <source>
        <dbReference type="SAM" id="MobiDB-lite"/>
    </source>
</evidence>